<dbReference type="Pfam" id="PF00392">
    <property type="entry name" value="GntR"/>
    <property type="match status" value="1"/>
</dbReference>
<proteinExistence type="predicted"/>
<dbReference type="PROSITE" id="PS50949">
    <property type="entry name" value="HTH_GNTR"/>
    <property type="match status" value="1"/>
</dbReference>
<evidence type="ECO:0000259" key="4">
    <source>
        <dbReference type="PROSITE" id="PS50949"/>
    </source>
</evidence>
<sequence>MDTSDELKPLYRIISDKINHDIREGKYSDHLPPQNELAIIYEVGRSTIRESLRHLEEQGIIQVRHGASTKILVSGPACKLKPGLESFIGVSKVIEDSGFVPSTSYMNLRRTHASKLFFPDFSGMSVIVLERVRTADGKPVVFSIDVFKDEGLAIDELETYLKNGSLLEYLKGKGLLISFAETTVRAMAADQTVSQRLDIRLGEPVLLLEEVCYDSNGNIAITSNDYYHPQSVNFRVIRRAENMK</sequence>
<dbReference type="PRINTS" id="PR00035">
    <property type="entry name" value="HTHGNTR"/>
</dbReference>
<gene>
    <name evidence="5" type="ORF">FRY98_00670</name>
</gene>
<dbReference type="InterPro" id="IPR000524">
    <property type="entry name" value="Tscrpt_reg_HTH_GntR"/>
</dbReference>
<dbReference type="SMART" id="SM00866">
    <property type="entry name" value="UTRA"/>
    <property type="match status" value="1"/>
</dbReference>
<name>A0A5D0CYA3_9BACL</name>
<keyword evidence="3" id="KW-0804">Transcription</keyword>
<dbReference type="PANTHER" id="PTHR44846">
    <property type="entry name" value="MANNOSYL-D-GLYCERATE TRANSPORT/METABOLISM SYSTEM REPRESSOR MNGR-RELATED"/>
    <property type="match status" value="1"/>
</dbReference>
<dbReference type="OrthoDB" id="9816541at2"/>
<dbReference type="GO" id="GO:0045892">
    <property type="term" value="P:negative regulation of DNA-templated transcription"/>
    <property type="evidence" value="ECO:0007669"/>
    <property type="project" value="TreeGrafter"/>
</dbReference>
<dbReference type="PANTHER" id="PTHR44846:SF17">
    <property type="entry name" value="GNTR-FAMILY TRANSCRIPTIONAL REGULATOR"/>
    <property type="match status" value="1"/>
</dbReference>
<evidence type="ECO:0000313" key="6">
    <source>
        <dbReference type="Proteomes" id="UP000325218"/>
    </source>
</evidence>
<keyword evidence="1" id="KW-0805">Transcription regulation</keyword>
<dbReference type="CDD" id="cd07377">
    <property type="entry name" value="WHTH_GntR"/>
    <property type="match status" value="1"/>
</dbReference>
<reference evidence="5 6" key="1">
    <citation type="submission" date="2019-08" db="EMBL/GenBank/DDBJ databases">
        <title>Genome sequencing of Paenibacillus faecis DSM 23593(T).</title>
        <authorList>
            <person name="Kook J.-K."/>
            <person name="Park S.-N."/>
            <person name="Lim Y.K."/>
        </authorList>
    </citation>
    <scope>NUCLEOTIDE SEQUENCE [LARGE SCALE GENOMIC DNA]</scope>
    <source>
        <strain evidence="5 6">DSM 23593</strain>
    </source>
</reference>
<dbReference type="GO" id="GO:0003700">
    <property type="term" value="F:DNA-binding transcription factor activity"/>
    <property type="evidence" value="ECO:0007669"/>
    <property type="project" value="InterPro"/>
</dbReference>
<dbReference type="SUPFAM" id="SSF64288">
    <property type="entry name" value="Chorismate lyase-like"/>
    <property type="match status" value="1"/>
</dbReference>
<dbReference type="Gene3D" id="3.40.1410.10">
    <property type="entry name" value="Chorismate lyase-like"/>
    <property type="match status" value="1"/>
</dbReference>
<dbReference type="Proteomes" id="UP000325218">
    <property type="component" value="Unassembled WGS sequence"/>
</dbReference>
<feature type="domain" description="HTH gntR-type" evidence="4">
    <location>
        <begin position="8"/>
        <end position="74"/>
    </location>
</feature>
<dbReference type="AlphaFoldDB" id="A0A5D0CYA3"/>
<dbReference type="InterPro" id="IPR050679">
    <property type="entry name" value="Bact_HTH_transcr_reg"/>
</dbReference>
<dbReference type="EMBL" id="VSDO01000001">
    <property type="protein sequence ID" value="TYA14234.1"/>
    <property type="molecule type" value="Genomic_DNA"/>
</dbReference>
<keyword evidence="2" id="KW-0238">DNA-binding</keyword>
<dbReference type="RefSeq" id="WP_148449723.1">
    <property type="nucleotide sequence ID" value="NZ_VSDO01000001.1"/>
</dbReference>
<evidence type="ECO:0000313" key="5">
    <source>
        <dbReference type="EMBL" id="TYA14234.1"/>
    </source>
</evidence>
<dbReference type="InterPro" id="IPR036388">
    <property type="entry name" value="WH-like_DNA-bd_sf"/>
</dbReference>
<evidence type="ECO:0000256" key="3">
    <source>
        <dbReference type="ARBA" id="ARBA00023163"/>
    </source>
</evidence>
<evidence type="ECO:0000256" key="2">
    <source>
        <dbReference type="ARBA" id="ARBA00023125"/>
    </source>
</evidence>
<dbReference type="InterPro" id="IPR028978">
    <property type="entry name" value="Chorismate_lyase_/UTRA_dom_sf"/>
</dbReference>
<keyword evidence="6" id="KW-1185">Reference proteome</keyword>
<dbReference type="InterPro" id="IPR036390">
    <property type="entry name" value="WH_DNA-bd_sf"/>
</dbReference>
<dbReference type="Pfam" id="PF07702">
    <property type="entry name" value="UTRA"/>
    <property type="match status" value="1"/>
</dbReference>
<evidence type="ECO:0000256" key="1">
    <source>
        <dbReference type="ARBA" id="ARBA00023015"/>
    </source>
</evidence>
<accession>A0A5D0CYA3</accession>
<dbReference type="SUPFAM" id="SSF46785">
    <property type="entry name" value="Winged helix' DNA-binding domain"/>
    <property type="match status" value="1"/>
</dbReference>
<dbReference type="GO" id="GO:0003677">
    <property type="term" value="F:DNA binding"/>
    <property type="evidence" value="ECO:0007669"/>
    <property type="project" value="UniProtKB-KW"/>
</dbReference>
<comment type="caution">
    <text evidence="5">The sequence shown here is derived from an EMBL/GenBank/DDBJ whole genome shotgun (WGS) entry which is preliminary data.</text>
</comment>
<protein>
    <submittedName>
        <fullName evidence="5">GntR family transcriptional regulator</fullName>
    </submittedName>
</protein>
<organism evidence="5 6">
    <name type="scientific">Paenibacillus faecis</name>
    <dbReference type="NCBI Taxonomy" id="862114"/>
    <lineage>
        <taxon>Bacteria</taxon>
        <taxon>Bacillati</taxon>
        <taxon>Bacillota</taxon>
        <taxon>Bacilli</taxon>
        <taxon>Bacillales</taxon>
        <taxon>Paenibacillaceae</taxon>
        <taxon>Paenibacillus</taxon>
    </lineage>
</organism>
<dbReference type="Gene3D" id="1.10.10.10">
    <property type="entry name" value="Winged helix-like DNA-binding domain superfamily/Winged helix DNA-binding domain"/>
    <property type="match status" value="1"/>
</dbReference>
<dbReference type="InterPro" id="IPR011663">
    <property type="entry name" value="UTRA"/>
</dbReference>
<dbReference type="SMART" id="SM00345">
    <property type="entry name" value="HTH_GNTR"/>
    <property type="match status" value="1"/>
</dbReference>